<sequence>MSKLEKTEAKKSKIKIKIGGSDGITHYTTFKGAPCSTELKGWEMKITVKEDGSVSGSNKNEGSSAKKTYSGTFKNGYLNVVSSFSDGKQFNYTGFISLSDSKAKLDFTCISGGVGCSVGDKGYSTGKLKVDT</sequence>
<feature type="region of interest" description="Disordered" evidence="1">
    <location>
        <begin position="52"/>
        <end position="71"/>
    </location>
</feature>
<dbReference type="VEuPathDB" id="AmoebaDB:NAEGRDRAFT_68923"/>
<dbReference type="AlphaFoldDB" id="D2VJ63"/>
<keyword evidence="3" id="KW-1185">Reference proteome</keyword>
<dbReference type="GeneID" id="8853285"/>
<proteinExistence type="predicted"/>
<dbReference type="KEGG" id="ngr:NAEGRDRAFT_68923"/>
<dbReference type="EMBL" id="GG738875">
    <property type="protein sequence ID" value="EFC43142.1"/>
    <property type="molecule type" value="Genomic_DNA"/>
</dbReference>
<protein>
    <submittedName>
        <fullName evidence="2">Predicted protein</fullName>
    </submittedName>
</protein>
<organism evidence="3">
    <name type="scientific">Naegleria gruberi</name>
    <name type="common">Amoeba</name>
    <dbReference type="NCBI Taxonomy" id="5762"/>
    <lineage>
        <taxon>Eukaryota</taxon>
        <taxon>Discoba</taxon>
        <taxon>Heterolobosea</taxon>
        <taxon>Tetramitia</taxon>
        <taxon>Eutetramitia</taxon>
        <taxon>Vahlkampfiidae</taxon>
        <taxon>Naegleria</taxon>
    </lineage>
</organism>
<dbReference type="OrthoDB" id="10266263at2759"/>
<dbReference type="eggNOG" id="ENOG502T1NT">
    <property type="taxonomic scope" value="Eukaryota"/>
</dbReference>
<gene>
    <name evidence="2" type="ORF">NAEGRDRAFT_68923</name>
</gene>
<accession>D2VJ63</accession>
<reference evidence="2 3" key="1">
    <citation type="journal article" date="2010" name="Cell">
        <title>The genome of Naegleria gruberi illuminates early eukaryotic versatility.</title>
        <authorList>
            <person name="Fritz-Laylin L.K."/>
            <person name="Prochnik S.E."/>
            <person name="Ginger M.L."/>
            <person name="Dacks J.B."/>
            <person name="Carpenter M.L."/>
            <person name="Field M.C."/>
            <person name="Kuo A."/>
            <person name="Paredez A."/>
            <person name="Chapman J."/>
            <person name="Pham J."/>
            <person name="Shu S."/>
            <person name="Neupane R."/>
            <person name="Cipriano M."/>
            <person name="Mancuso J."/>
            <person name="Tu H."/>
            <person name="Salamov A."/>
            <person name="Lindquist E."/>
            <person name="Shapiro H."/>
            <person name="Lucas S."/>
            <person name="Grigoriev I.V."/>
            <person name="Cande W.Z."/>
            <person name="Fulton C."/>
            <person name="Rokhsar D.S."/>
            <person name="Dawson S.C."/>
        </authorList>
    </citation>
    <scope>NUCLEOTIDE SEQUENCE [LARGE SCALE GENOMIC DNA]</scope>
    <source>
        <strain evidence="2 3">NEG-M</strain>
    </source>
</reference>
<evidence type="ECO:0000313" key="3">
    <source>
        <dbReference type="Proteomes" id="UP000006671"/>
    </source>
</evidence>
<dbReference type="Proteomes" id="UP000006671">
    <property type="component" value="Unassembled WGS sequence"/>
</dbReference>
<dbReference type="OMA" id="MEGSIMK"/>
<dbReference type="InParanoid" id="D2VJ63"/>
<evidence type="ECO:0000256" key="1">
    <source>
        <dbReference type="SAM" id="MobiDB-lite"/>
    </source>
</evidence>
<evidence type="ECO:0000313" key="2">
    <source>
        <dbReference type="EMBL" id="EFC43142.1"/>
    </source>
</evidence>
<name>D2VJ63_NAEGR</name>
<feature type="compositionally biased region" description="Polar residues" evidence="1">
    <location>
        <begin position="54"/>
        <end position="71"/>
    </location>
</feature>
<dbReference type="RefSeq" id="XP_002675886.1">
    <property type="nucleotide sequence ID" value="XM_002675840.1"/>
</dbReference>